<evidence type="ECO:0000256" key="1">
    <source>
        <dbReference type="SAM" id="MobiDB-lite"/>
    </source>
</evidence>
<feature type="compositionally biased region" description="Polar residues" evidence="1">
    <location>
        <begin position="317"/>
        <end position="338"/>
    </location>
</feature>
<feature type="transmembrane region" description="Helical" evidence="2">
    <location>
        <begin position="21"/>
        <end position="43"/>
    </location>
</feature>
<dbReference type="Proteomes" id="UP000076632">
    <property type="component" value="Unassembled WGS sequence"/>
</dbReference>
<feature type="compositionally biased region" description="Low complexity" evidence="1">
    <location>
        <begin position="752"/>
        <end position="762"/>
    </location>
</feature>
<accession>A0A165ACQ5</accession>
<dbReference type="RefSeq" id="XP_018185816.1">
    <property type="nucleotide sequence ID" value="XM_018335398.1"/>
</dbReference>
<organism evidence="3 4">
    <name type="scientific">Xylona heveae (strain CBS 132557 / TC161)</name>
    <dbReference type="NCBI Taxonomy" id="1328760"/>
    <lineage>
        <taxon>Eukaryota</taxon>
        <taxon>Fungi</taxon>
        <taxon>Dikarya</taxon>
        <taxon>Ascomycota</taxon>
        <taxon>Pezizomycotina</taxon>
        <taxon>Xylonomycetes</taxon>
        <taxon>Xylonales</taxon>
        <taxon>Xylonaceae</taxon>
        <taxon>Xylona</taxon>
    </lineage>
</organism>
<dbReference type="EMBL" id="KV407463">
    <property type="protein sequence ID" value="KZF20261.1"/>
    <property type="molecule type" value="Genomic_DNA"/>
</dbReference>
<dbReference type="AlphaFoldDB" id="A0A165ACQ5"/>
<feature type="compositionally biased region" description="Polar residues" evidence="1">
    <location>
        <begin position="527"/>
        <end position="542"/>
    </location>
</feature>
<name>A0A165ACQ5_XYLHT</name>
<feature type="region of interest" description="Disordered" evidence="1">
    <location>
        <begin position="383"/>
        <end position="405"/>
    </location>
</feature>
<feature type="compositionally biased region" description="Polar residues" evidence="1">
    <location>
        <begin position="700"/>
        <end position="709"/>
    </location>
</feature>
<evidence type="ECO:0000313" key="4">
    <source>
        <dbReference type="Proteomes" id="UP000076632"/>
    </source>
</evidence>
<keyword evidence="2" id="KW-1133">Transmembrane helix</keyword>
<protein>
    <submittedName>
        <fullName evidence="3">Uncharacterized protein</fullName>
    </submittedName>
</protein>
<dbReference type="STRING" id="1328760.A0A165ACQ5"/>
<evidence type="ECO:0000256" key="2">
    <source>
        <dbReference type="SAM" id="Phobius"/>
    </source>
</evidence>
<reference evidence="3 4" key="1">
    <citation type="journal article" date="2016" name="Fungal Biol.">
        <title>The genome of Xylona heveae provides a window into fungal endophytism.</title>
        <authorList>
            <person name="Gazis R."/>
            <person name="Kuo A."/>
            <person name="Riley R."/>
            <person name="LaButti K."/>
            <person name="Lipzen A."/>
            <person name="Lin J."/>
            <person name="Amirebrahimi M."/>
            <person name="Hesse C.N."/>
            <person name="Spatafora J.W."/>
            <person name="Henrissat B."/>
            <person name="Hainaut M."/>
            <person name="Grigoriev I.V."/>
            <person name="Hibbett D.S."/>
        </authorList>
    </citation>
    <scope>NUCLEOTIDE SEQUENCE [LARGE SCALE GENOMIC DNA]</scope>
    <source>
        <strain evidence="3 4">TC161</strain>
    </source>
</reference>
<feature type="compositionally biased region" description="Basic residues" evidence="1">
    <location>
        <begin position="788"/>
        <end position="800"/>
    </location>
</feature>
<feature type="transmembrane region" description="Helical" evidence="2">
    <location>
        <begin position="97"/>
        <end position="124"/>
    </location>
</feature>
<feature type="region of interest" description="Disordered" evidence="1">
    <location>
        <begin position="313"/>
        <end position="370"/>
    </location>
</feature>
<feature type="region of interest" description="Disordered" evidence="1">
    <location>
        <begin position="749"/>
        <end position="844"/>
    </location>
</feature>
<keyword evidence="2" id="KW-0812">Transmembrane</keyword>
<proteinExistence type="predicted"/>
<feature type="region of interest" description="Disordered" evidence="1">
    <location>
        <begin position="493"/>
        <end position="589"/>
    </location>
</feature>
<keyword evidence="4" id="KW-1185">Reference proteome</keyword>
<feature type="compositionally biased region" description="Low complexity" evidence="1">
    <location>
        <begin position="493"/>
        <end position="526"/>
    </location>
</feature>
<evidence type="ECO:0000313" key="3">
    <source>
        <dbReference type="EMBL" id="KZF20261.1"/>
    </source>
</evidence>
<sequence>MSPKEGSSKRKVAGRKTLHTIRACLYILMIISIICGAVAGYLFSSGTVAPLVGATGLLLLLPSALTLCYAVLHTIAGRWRKEFQFSQKKPKRTGLQSACFIIARFVTALWLTTAVAEIIVAATMPMCLAAKSNRNFWAAGKACALHRLVVIGSGIAFLISSALLCALEVSERPFDAHFFGLTGPRRPKYDPSTGPMLSGPFTQDEIFASINAEVAKSQHESPEQQQQIHQYEYHGYQSAPVHGYPHAVQYHHGQQQVHGSPVPRLQPVMEEERDLERGLTMAGAWPEEEDDDDLEVGNASEQAPAVTLPPHVHFQQPAKQSHPQRQGSTSQRTPSWGSAWTGVIGKPSRSQTPHTRILLPQKPPAAHASPHATKYIYEYTTANATTQTDTPPEPRPASRARAAGDSPVKYVYASKASPTSSSTYSLSSNSSSSSATFATSLSTAETPSSKGTLATDITTACAACACSKCTAYIAAATTRAPSAAGTVVSAATGTTLTNNGNGSTTNVTGSTAVSSSSSSSSSNSSSPLNEHNAATTNPSSIASDDMMKPQYVSTSVQARLPTPSPHPPTSASFVSDPLQDTRHHHQHQEQYQQCAQQHLYQYNQYRQHQQESYARQYLAAIQHPYASMAPSAPRSPSPTPPATPIIVVPPPRKLNILNHPLPPTPPTRCSSTPLVVAEDYSESPLPAALAVGGSSTVYRSASGPVSNHTRATHNESHHRKPVPLQNPVAVPVPVPVPVPVVLPSTPPPLHTAASEAPAAAAPGHTHNGRVVVGGPRPLATTSTSPVGHVRRDKRFRRPRSVRALSRTPSPRRRRSRDGKVSTAVGPVFSGPRPGPPSGAVNAGHVTASLSPVPLTIHKLRTSPGPRPMPYKNVKSRLGHLHPHIHMHHHHPHLHMHHHRQEQKQHDRQQQRYKRYSAGAGLAAGAIAGGGAGAGPGIPSTGGARHVATVAGAGGFEGISSAQLNALGISIV</sequence>
<dbReference type="InParanoid" id="A0A165ACQ5"/>
<dbReference type="GeneID" id="28900535"/>
<keyword evidence="2" id="KW-0472">Membrane</keyword>
<feature type="transmembrane region" description="Helical" evidence="2">
    <location>
        <begin position="49"/>
        <end position="76"/>
    </location>
</feature>
<feature type="region of interest" description="Disordered" evidence="1">
    <location>
        <begin position="700"/>
        <end position="723"/>
    </location>
</feature>
<gene>
    <name evidence="3" type="ORF">L228DRAFT_270348</name>
</gene>